<dbReference type="RefSeq" id="WP_145060581.1">
    <property type="nucleotide sequence ID" value="NZ_CP036263.1"/>
</dbReference>
<dbReference type="Proteomes" id="UP000319852">
    <property type="component" value="Chromosome"/>
</dbReference>
<protein>
    <submittedName>
        <fullName evidence="1">Uncharacterized protein</fullName>
    </submittedName>
</protein>
<dbReference type="AlphaFoldDB" id="A0A517MX04"/>
<gene>
    <name evidence="1" type="ORF">HG15A2_26700</name>
</gene>
<dbReference type="OrthoDB" id="286334at2"/>
<evidence type="ECO:0000313" key="2">
    <source>
        <dbReference type="Proteomes" id="UP000319852"/>
    </source>
</evidence>
<reference evidence="1 2" key="1">
    <citation type="submission" date="2019-02" db="EMBL/GenBank/DDBJ databases">
        <title>Deep-cultivation of Planctomycetes and their phenomic and genomic characterization uncovers novel biology.</title>
        <authorList>
            <person name="Wiegand S."/>
            <person name="Jogler M."/>
            <person name="Boedeker C."/>
            <person name="Pinto D."/>
            <person name="Vollmers J."/>
            <person name="Rivas-Marin E."/>
            <person name="Kohn T."/>
            <person name="Peeters S.H."/>
            <person name="Heuer A."/>
            <person name="Rast P."/>
            <person name="Oberbeckmann S."/>
            <person name="Bunk B."/>
            <person name="Jeske O."/>
            <person name="Meyerdierks A."/>
            <person name="Storesund J.E."/>
            <person name="Kallscheuer N."/>
            <person name="Luecker S."/>
            <person name="Lage O.M."/>
            <person name="Pohl T."/>
            <person name="Merkel B.J."/>
            <person name="Hornburger P."/>
            <person name="Mueller R.-W."/>
            <person name="Bruemmer F."/>
            <person name="Labrenz M."/>
            <person name="Spormann A.M."/>
            <person name="Op den Camp H."/>
            <person name="Overmann J."/>
            <person name="Amann R."/>
            <person name="Jetten M.S.M."/>
            <person name="Mascher T."/>
            <person name="Medema M.H."/>
            <person name="Devos D.P."/>
            <person name="Kaster A.-K."/>
            <person name="Ovreas L."/>
            <person name="Rohde M."/>
            <person name="Galperin M.Y."/>
            <person name="Jogler C."/>
        </authorList>
    </citation>
    <scope>NUCLEOTIDE SEQUENCE [LARGE SCALE GENOMIC DNA]</scope>
    <source>
        <strain evidence="1 2">HG15A2</strain>
    </source>
</reference>
<proteinExistence type="predicted"/>
<keyword evidence="2" id="KW-1185">Reference proteome</keyword>
<dbReference type="EMBL" id="CP036263">
    <property type="protein sequence ID" value="QDS99347.1"/>
    <property type="molecule type" value="Genomic_DNA"/>
</dbReference>
<evidence type="ECO:0000313" key="1">
    <source>
        <dbReference type="EMBL" id="QDS99347.1"/>
    </source>
</evidence>
<dbReference type="KEGG" id="amob:HG15A2_26700"/>
<organism evidence="1 2">
    <name type="scientific">Adhaeretor mobilis</name>
    <dbReference type="NCBI Taxonomy" id="1930276"/>
    <lineage>
        <taxon>Bacteria</taxon>
        <taxon>Pseudomonadati</taxon>
        <taxon>Planctomycetota</taxon>
        <taxon>Planctomycetia</taxon>
        <taxon>Pirellulales</taxon>
        <taxon>Lacipirellulaceae</taxon>
        <taxon>Adhaeretor</taxon>
    </lineage>
</organism>
<accession>A0A517MX04</accession>
<sequence>MDEAQLVKRLQTAVPSCLKQFKTTPAELPKPFDENPCSVWRIACKCGGEQGHFLGYPLKDYNAEYDGPECFLSPLAFECNTCSTVTELLNTDLHGYHAEVARLEGDEHGSSKLIGEGSRQVFRCSDCGSDVFSVVAGFVFWYPDELADEFDEAWEDLFSVFLCHCTCAGCGQTSEPTDFGKL</sequence>
<name>A0A517MX04_9BACT</name>